<organism evidence="1 2">
    <name type="scientific">Bifidobacterium adolescentis L2-32</name>
    <dbReference type="NCBI Taxonomy" id="411481"/>
    <lineage>
        <taxon>Bacteria</taxon>
        <taxon>Bacillati</taxon>
        <taxon>Actinomycetota</taxon>
        <taxon>Actinomycetes</taxon>
        <taxon>Bifidobacteriales</taxon>
        <taxon>Bifidobacteriaceae</taxon>
        <taxon>Bifidobacterium</taxon>
    </lineage>
</organism>
<protein>
    <submittedName>
        <fullName evidence="1">Uncharacterized protein</fullName>
    </submittedName>
</protein>
<accession>A7A6J4</accession>
<evidence type="ECO:0000313" key="1">
    <source>
        <dbReference type="EMBL" id="EDN82793.1"/>
    </source>
</evidence>
<proteinExistence type="predicted"/>
<gene>
    <name evidence="1" type="ORF">BIFADO_01476</name>
</gene>
<reference evidence="1 2" key="1">
    <citation type="submission" date="2007-04" db="EMBL/GenBank/DDBJ databases">
        <authorList>
            <person name="Fulton L."/>
            <person name="Clifton S."/>
            <person name="Fulton B."/>
            <person name="Xu J."/>
            <person name="Minx P."/>
            <person name="Pepin K.H."/>
            <person name="Johnson M."/>
            <person name="Thiruvilangam P."/>
            <person name="Bhonagiri V."/>
            <person name="Nash W.E."/>
            <person name="Mardis E.R."/>
            <person name="Wilson R.K."/>
        </authorList>
    </citation>
    <scope>NUCLEOTIDE SEQUENCE [LARGE SCALE GENOMIC DNA]</scope>
    <source>
        <strain evidence="1 2">L2-32</strain>
    </source>
</reference>
<dbReference type="Proteomes" id="UP000003773">
    <property type="component" value="Unassembled WGS sequence"/>
</dbReference>
<sequence>MFFNFNLPFFPVIYFDLWEQCIRYHQVFQPSNNVYWF</sequence>
<dbReference type="HOGENOM" id="CLU_3340708_0_0_11"/>
<evidence type="ECO:0000313" key="2">
    <source>
        <dbReference type="Proteomes" id="UP000003773"/>
    </source>
</evidence>
<comment type="caution">
    <text evidence="1">The sequence shown here is derived from an EMBL/GenBank/DDBJ whole genome shotgun (WGS) entry which is preliminary data.</text>
</comment>
<name>A7A6J4_BIFAD</name>
<dbReference type="AlphaFoldDB" id="A7A6J4"/>
<reference evidence="1 2" key="2">
    <citation type="submission" date="2007-05" db="EMBL/GenBank/DDBJ databases">
        <title>Draft genome sequence of Bifidobacterium adolescentis (L2-32).</title>
        <authorList>
            <person name="Sudarsanam P."/>
            <person name="Ley R."/>
            <person name="Guruge J."/>
            <person name="Turnbaugh P.J."/>
            <person name="Mahowald M."/>
            <person name="Liep D."/>
            <person name="Gordon J."/>
        </authorList>
    </citation>
    <scope>NUCLEOTIDE SEQUENCE [LARGE SCALE GENOMIC DNA]</scope>
    <source>
        <strain evidence="1 2">L2-32</strain>
    </source>
</reference>
<dbReference type="EMBL" id="AAXD02000031">
    <property type="protein sequence ID" value="EDN82793.1"/>
    <property type="molecule type" value="Genomic_DNA"/>
</dbReference>